<accession>D8IZ62</accession>
<sequence length="194" mass="21797">MARWPNVPHCFGWLRLDARGGWRMRDERAQQLDLPGDPIRHPALLAFIERNYDSDETGRWYFQNGPQRVYVDLEWMPLIARTQPGLNEALQLVLHTGAALPALEAAWMDESGRLYLQAGGQFCGVDDRDLAQLLPCLQAGQRADEAALMAWMEGDDSVSLQFIHDAQAVPLQRIAAAALATRFGFVSLPRAQQE</sequence>
<dbReference type="InterPro" id="IPR021332">
    <property type="entry name" value="DUF2944"/>
</dbReference>
<dbReference type="KEGG" id="hse:Hsero_0663"/>
<dbReference type="Pfam" id="PF11161">
    <property type="entry name" value="DUF2944"/>
    <property type="match status" value="1"/>
</dbReference>
<evidence type="ECO:0000313" key="1">
    <source>
        <dbReference type="EMBL" id="ADJ62182.1"/>
    </source>
</evidence>
<protein>
    <recommendedName>
        <fullName evidence="3">DUF2946 family protein</fullName>
    </recommendedName>
</protein>
<gene>
    <name evidence="1" type="ordered locus">Hsero_0663</name>
</gene>
<organism evidence="1 2">
    <name type="scientific">Herbaspirillum seropedicae (strain SmR1)</name>
    <dbReference type="NCBI Taxonomy" id="757424"/>
    <lineage>
        <taxon>Bacteria</taxon>
        <taxon>Pseudomonadati</taxon>
        <taxon>Pseudomonadota</taxon>
        <taxon>Betaproteobacteria</taxon>
        <taxon>Burkholderiales</taxon>
        <taxon>Oxalobacteraceae</taxon>
        <taxon>Herbaspirillum</taxon>
    </lineage>
</organism>
<dbReference type="HOGENOM" id="CLU_1375933_0_0_4"/>
<reference evidence="1 2" key="1">
    <citation type="submission" date="2010-04" db="EMBL/GenBank/DDBJ databases">
        <title>The genome of Herbaspirillum seropedicae SmR1, an endophytic, nitrogen-fixing, plant-growth promoting beta-Proteobacteria.</title>
        <authorList>
            <person name="Pedrosa F.O."/>
            <person name="Monteiro R.A."/>
            <person name="Wassem R."/>
            <person name="Cruz L.M."/>
            <person name="Ayub R.A."/>
            <person name="Colauto N.B."/>
            <person name="Fernandez M.A."/>
            <person name="Fungaro M.H.P."/>
            <person name="Grisard E.C."/>
            <person name="Hungria M."/>
            <person name="Madeira H.M.F."/>
            <person name="Nodari R.O."/>
            <person name="Osaku C.A."/>
            <person name="Petzl-Erler M.L."/>
            <person name="Terenzi H."/>
            <person name="Vieira L.G.E."/>
            <person name="Almeida M.I.M."/>
            <person name="Alves L.R."/>
            <person name="Arantes O.M.N."/>
            <person name="Balsanelli E."/>
            <person name="Barcellos F.G."/>
            <person name="Baura V.A."/>
            <person name="Binde D.R."/>
            <person name="Campo R.J."/>
            <person name="Chubatsu L.S."/>
            <person name="Chueire L.M.O."/>
            <person name="Ciferri R.R."/>
            <person name="Correa L.C."/>
            <person name="da Conceicao Silva J.L."/>
            <person name="Dabul A.N.G."/>
            <person name="Dambros B.P."/>
            <person name="Faoro H."/>
            <person name="Favetti A."/>
            <person name="Friedermann G."/>
            <person name="Furlaneto M.C."/>
            <person name="Gasques L.S."/>
            <person name="Gimenes C.C.T."/>
            <person name="Gioppo N.M.R."/>
            <person name="Glienke-Blanco C."/>
            <person name="Godoy L.P."/>
            <person name="Guerra M.P."/>
            <person name="Karp S."/>
            <person name="Kava-Cordeiro V."/>
            <person name="Margarido V.P."/>
            <person name="Mathioni S.M."/>
            <person name="Menck-Soares M.A."/>
            <person name="Murace N.K."/>
            <person name="Nicolas M.F."/>
            <person name="Oliveira C.E.C."/>
            <person name="Pagnan N.A.B."/>
            <person name="Pamphile J.A."/>
            <person name="Patussi E.V."/>
            <person name="Pereira L.F.P."/>
            <person name="Pereira-Ferrari L."/>
            <person name="Pinto F.G.S."/>
            <person name="Precoma C."/>
            <person name="Prioli A.J."/>
            <person name="Prioli S.M.A.P."/>
            <person name="Raittz R.T."/>
            <person name="Ramos H.J.O."/>
            <person name="Ribeiro E.M.S.F."/>
            <person name="Rigo L.U."/>
            <person name="Rocha C.L.M.S.C."/>
            <person name="Rocha S.N."/>
            <person name="Santos K."/>
            <person name="Satori D."/>
            <person name="Silva A.G."/>
            <person name="Simao R.C.G."/>
            <person name="Soares M.A.M."/>
            <person name="Souza E.M."/>
            <person name="Steffens M.B.R."/>
            <person name="Steindel M."/>
            <person name="Tadra-Sfeir M.Z."/>
            <person name="Takahashi E.K."/>
            <person name="Torres R.A."/>
            <person name="Valle J.S."/>
            <person name="Vernal J.I."/>
            <person name="Vilas-Boas L.A."/>
            <person name="Watanabe M.A.E."/>
            <person name="Weiss V.A."/>
            <person name="Yates M.A."/>
            <person name="Souza E.M."/>
        </authorList>
    </citation>
    <scope>NUCLEOTIDE SEQUENCE [LARGE SCALE GENOMIC DNA]</scope>
    <source>
        <strain evidence="1 2">SmR1</strain>
    </source>
</reference>
<proteinExistence type="predicted"/>
<evidence type="ECO:0008006" key="3">
    <source>
        <dbReference type="Google" id="ProtNLM"/>
    </source>
</evidence>
<evidence type="ECO:0000313" key="2">
    <source>
        <dbReference type="Proteomes" id="UP000000329"/>
    </source>
</evidence>
<dbReference type="AlphaFoldDB" id="D8IZ62"/>
<dbReference type="eggNOG" id="ENOG5032RXQ">
    <property type="taxonomic scope" value="Bacteria"/>
</dbReference>
<dbReference type="Proteomes" id="UP000000329">
    <property type="component" value="Chromosome"/>
</dbReference>
<keyword evidence="2" id="KW-1185">Reference proteome</keyword>
<name>D8IZ62_HERSS</name>
<dbReference type="STRING" id="757424.Hsero_0663"/>
<dbReference type="EMBL" id="CP002039">
    <property type="protein sequence ID" value="ADJ62182.1"/>
    <property type="molecule type" value="Genomic_DNA"/>
</dbReference>